<evidence type="ECO:0000259" key="1">
    <source>
        <dbReference type="Pfam" id="PF24818"/>
    </source>
</evidence>
<protein>
    <recommendedName>
        <fullName evidence="1">TRF2/HOY1 PH-like domain-containing protein</fullName>
    </recommendedName>
</protein>
<dbReference type="PANTHER" id="PTHR33494:SF5">
    <property type="entry name" value="F10A16.6 PROTEIN"/>
    <property type="match status" value="1"/>
</dbReference>
<organism evidence="2">
    <name type="scientific">Fagus sylvatica</name>
    <name type="common">Beechnut</name>
    <dbReference type="NCBI Taxonomy" id="28930"/>
    <lineage>
        <taxon>Eukaryota</taxon>
        <taxon>Viridiplantae</taxon>
        <taxon>Streptophyta</taxon>
        <taxon>Embryophyta</taxon>
        <taxon>Tracheophyta</taxon>
        <taxon>Spermatophyta</taxon>
        <taxon>Magnoliopsida</taxon>
        <taxon>eudicotyledons</taxon>
        <taxon>Gunneridae</taxon>
        <taxon>Pentapetalae</taxon>
        <taxon>rosids</taxon>
        <taxon>fabids</taxon>
        <taxon>Fagales</taxon>
        <taxon>Fagaceae</taxon>
        <taxon>Fagus</taxon>
    </lineage>
</organism>
<dbReference type="EMBL" id="OIVN01004569">
    <property type="protein sequence ID" value="SPD18158.1"/>
    <property type="molecule type" value="Genomic_DNA"/>
</dbReference>
<evidence type="ECO:0000313" key="2">
    <source>
        <dbReference type="EMBL" id="SPD18158.1"/>
    </source>
</evidence>
<gene>
    <name evidence="2" type="ORF">FSB_LOCUS46040</name>
</gene>
<name>A0A2N9I177_FAGSY</name>
<proteinExistence type="predicted"/>
<dbReference type="AlphaFoldDB" id="A0A2N9I177"/>
<dbReference type="InterPro" id="IPR057939">
    <property type="entry name" value="TRF2_HOY1_PH"/>
</dbReference>
<sequence length="416" mass="47064">MEQADQFFWFNEEQYFKDGGFYNAEQQYFQGGSTSDYGHGLKISEAVNYSDGCLYNDMHQFQDDSDIETASNSLTLDLDPEENTITCVDETNQNSGQDEVQAKVSKDFKMKALHFRAQLLRIDEWQEVAAPYEESLMVKCYFGKEKFIWEILQKNSTLKKKIEIDWSDISAIRSRTVQHEQHELGVLEIEIWVFSSGGYGLCGGFRGGCWGGFRVGFEVGFGWVLRWVGVGLRGGFWGGCGVGWGGVGGVGWLRGGFWVWGFRGGWGGFRGGVGGGCWGGFRGGGGVPGWVSGWVWGGFRWVSGGWLALKNPPSFYEEVYLQPQKYTIWNMTSNFTNGQALIYRRHYLEFQPGFLKKYYDKLIKCPDLFKLNQEPFPSLSSRAAPLLQLKFLKCHYAIGWYATSSSKSTSSKTIVW</sequence>
<feature type="domain" description="TRF2/HOY1 PH-like" evidence="1">
    <location>
        <begin position="308"/>
        <end position="355"/>
    </location>
</feature>
<reference evidence="2" key="1">
    <citation type="submission" date="2018-02" db="EMBL/GenBank/DDBJ databases">
        <authorList>
            <person name="Cohen D.B."/>
            <person name="Kent A.D."/>
        </authorList>
    </citation>
    <scope>NUCLEOTIDE SEQUENCE</scope>
</reference>
<feature type="domain" description="TRF2/HOY1 PH-like" evidence="1">
    <location>
        <begin position="114"/>
        <end position="186"/>
    </location>
</feature>
<dbReference type="Pfam" id="PF24818">
    <property type="entry name" value="PH_TRF2_HOY1"/>
    <property type="match status" value="2"/>
</dbReference>
<dbReference type="PANTHER" id="PTHR33494">
    <property type="entry name" value="OS02G0793800 PROTEIN"/>
    <property type="match status" value="1"/>
</dbReference>
<accession>A0A2N9I177</accession>